<keyword evidence="1" id="KW-1133">Transmembrane helix</keyword>
<name>A0A0A0BVE8_9CELL</name>
<reference evidence="2 3" key="2">
    <citation type="journal article" date="2015" name="Stand. Genomic Sci.">
        <title>Draft genome sequence of Cellulomonas carbonis T26(T) and comparative analysis of six Cellulomonas genomes.</title>
        <authorList>
            <person name="Zhuang W."/>
            <person name="Zhang S."/>
            <person name="Xia X."/>
            <person name="Wang G."/>
        </authorList>
    </citation>
    <scope>NUCLEOTIDE SEQUENCE [LARGE SCALE GENOMIC DNA]</scope>
    <source>
        <strain evidence="2 3">T26</strain>
    </source>
</reference>
<reference evidence="2 3" key="1">
    <citation type="submission" date="2013-08" db="EMBL/GenBank/DDBJ databases">
        <title>Genome sequencing of Cellulomonas carbonis T26.</title>
        <authorList>
            <person name="Chen F."/>
            <person name="Li Y."/>
            <person name="Wang G."/>
        </authorList>
    </citation>
    <scope>NUCLEOTIDE SEQUENCE [LARGE SCALE GENOMIC DNA]</scope>
    <source>
        <strain evidence="2 3">T26</strain>
    </source>
</reference>
<keyword evidence="3" id="KW-1185">Reference proteome</keyword>
<evidence type="ECO:0000313" key="3">
    <source>
        <dbReference type="Proteomes" id="UP000029839"/>
    </source>
</evidence>
<feature type="transmembrane region" description="Helical" evidence="1">
    <location>
        <begin position="40"/>
        <end position="60"/>
    </location>
</feature>
<dbReference type="Proteomes" id="UP000029839">
    <property type="component" value="Unassembled WGS sequence"/>
</dbReference>
<feature type="transmembrane region" description="Helical" evidence="1">
    <location>
        <begin position="14"/>
        <end position="34"/>
    </location>
</feature>
<accession>A0A0A0BVE8</accession>
<comment type="caution">
    <text evidence="2">The sequence shown here is derived from an EMBL/GenBank/DDBJ whole genome shotgun (WGS) entry which is preliminary data.</text>
</comment>
<sequence length="68" mass="7679">MGPKDDDEAESRRLLTNWMLIMSSTFAVAWLVLAVFSDRLFIRIAAVLFSALALVAVFLWRRTKGYGA</sequence>
<evidence type="ECO:0000313" key="2">
    <source>
        <dbReference type="EMBL" id="KGM11896.1"/>
    </source>
</evidence>
<dbReference type="RefSeq" id="WP_152605564.1">
    <property type="nucleotide sequence ID" value="NZ_AXCY01000012.1"/>
</dbReference>
<protein>
    <submittedName>
        <fullName evidence="2">Uncharacterized protein</fullName>
    </submittedName>
</protein>
<keyword evidence="1" id="KW-0812">Transmembrane</keyword>
<gene>
    <name evidence="2" type="ORF">N868_04990</name>
</gene>
<dbReference type="AlphaFoldDB" id="A0A0A0BVE8"/>
<keyword evidence="1" id="KW-0472">Membrane</keyword>
<evidence type="ECO:0000256" key="1">
    <source>
        <dbReference type="SAM" id="Phobius"/>
    </source>
</evidence>
<organism evidence="2 3">
    <name type="scientific">Cellulomonas carbonis T26</name>
    <dbReference type="NCBI Taxonomy" id="947969"/>
    <lineage>
        <taxon>Bacteria</taxon>
        <taxon>Bacillati</taxon>
        <taxon>Actinomycetota</taxon>
        <taxon>Actinomycetes</taxon>
        <taxon>Micrococcales</taxon>
        <taxon>Cellulomonadaceae</taxon>
        <taxon>Cellulomonas</taxon>
    </lineage>
</organism>
<dbReference type="EMBL" id="AXCY01000012">
    <property type="protein sequence ID" value="KGM11896.1"/>
    <property type="molecule type" value="Genomic_DNA"/>
</dbReference>
<proteinExistence type="predicted"/>